<reference evidence="1 2" key="1">
    <citation type="submission" date="2017-07" db="EMBL/GenBank/DDBJ databases">
        <title>Whole genome sequence of Azospirillum brasilense 2A1, a potential biofertilizer strain.</title>
        <authorList>
            <person name="Fontana C.A."/>
            <person name="Toffoli L.M."/>
            <person name="Salazar S.M."/>
            <person name="Puglisi E."/>
            <person name="Pedraza R."/>
            <person name="Bassi D."/>
            <person name="Cocconcelli P.S."/>
        </authorList>
    </citation>
    <scope>NUCLEOTIDE SEQUENCE [LARGE SCALE GENOMIC DNA]</scope>
    <source>
        <strain evidence="1 2">2A1</strain>
        <plasmid evidence="1">unnamed</plasmid>
    </source>
</reference>
<dbReference type="Proteomes" id="UP000215367">
    <property type="component" value="Unassembled WGS sequence"/>
</dbReference>
<sequence>MVAVALETLGVFMGESLEATGEDNEIGIAIKSLIAGRTEEKVLTIKDIFGRRDAAHPVWGFKIPNIFRTPEIFEWLEKPVLIFIFRDTIAISQRMSKAMRRDPAEAVASTGQLQAELLDCFLTTRFPALGFSYEKVLHDPAKFVDELIGALGLSPTPEQRDAAIAKIMPSPEAYLKISGNAQVVGQLERFQAGYIYGWALDLTNEHATITVQIEIDGTVVGNIAANLHRGDLLEYCRENFHHGFQYKVPASYYDGVERTMRLSIKDASSVRIGGQDQVLKIPAVFGVLEDILDETQRGWVYRHGQSAEGLMIRYKIDDQEVATVKADYPRDDLEPAGFIGAAGVCVALDDRFLDGNVHKIEFEVEGVDEWVIEGSPRYVRFPEAAPRAPEST</sequence>
<comment type="caution">
    <text evidence="1">The sequence shown here is derived from an EMBL/GenBank/DDBJ whole genome shotgun (WGS) entry which is preliminary data.</text>
</comment>
<accession>A0A235H621</accession>
<dbReference type="RefSeq" id="WP_094306821.1">
    <property type="nucleotide sequence ID" value="NZ_NOWT01000042.1"/>
</dbReference>
<dbReference type="Gene3D" id="3.40.50.300">
    <property type="entry name" value="P-loop containing nucleotide triphosphate hydrolases"/>
    <property type="match status" value="1"/>
</dbReference>
<dbReference type="EMBL" id="NOWT01000042">
    <property type="protein sequence ID" value="OYD80917.1"/>
    <property type="molecule type" value="Genomic_DNA"/>
</dbReference>
<evidence type="ECO:0000313" key="2">
    <source>
        <dbReference type="Proteomes" id="UP000215367"/>
    </source>
</evidence>
<geneLocation type="plasmid" evidence="1">
    <name>unnamed</name>
</geneLocation>
<keyword evidence="1" id="KW-0614">Plasmid</keyword>
<proteinExistence type="predicted"/>
<protein>
    <submittedName>
        <fullName evidence="1">Uncharacterized protein</fullName>
    </submittedName>
</protein>
<dbReference type="InterPro" id="IPR027417">
    <property type="entry name" value="P-loop_NTPase"/>
</dbReference>
<dbReference type="SUPFAM" id="SSF52540">
    <property type="entry name" value="P-loop containing nucleoside triphosphate hydrolases"/>
    <property type="match status" value="1"/>
</dbReference>
<gene>
    <name evidence="1" type="ORF">CHT98_28850</name>
</gene>
<evidence type="ECO:0000313" key="1">
    <source>
        <dbReference type="EMBL" id="OYD80917.1"/>
    </source>
</evidence>
<organism evidence="1 2">
    <name type="scientific">Azospirillum brasilense</name>
    <dbReference type="NCBI Taxonomy" id="192"/>
    <lineage>
        <taxon>Bacteria</taxon>
        <taxon>Pseudomonadati</taxon>
        <taxon>Pseudomonadota</taxon>
        <taxon>Alphaproteobacteria</taxon>
        <taxon>Rhodospirillales</taxon>
        <taxon>Azospirillaceae</taxon>
        <taxon>Azospirillum</taxon>
    </lineage>
</organism>
<name>A0A235H621_AZOBR</name>
<dbReference type="AlphaFoldDB" id="A0A235H621"/>